<gene>
    <name evidence="10" type="ORF">SSPO_000350</name>
</gene>
<organism evidence="10 11">
    <name type="scientific">Streptomyces antimycoticus</name>
    <dbReference type="NCBI Taxonomy" id="68175"/>
    <lineage>
        <taxon>Bacteria</taxon>
        <taxon>Bacillati</taxon>
        <taxon>Actinomycetota</taxon>
        <taxon>Actinomycetes</taxon>
        <taxon>Kitasatosporales</taxon>
        <taxon>Streptomycetaceae</taxon>
        <taxon>Streptomyces</taxon>
        <taxon>Streptomyces violaceusniger group</taxon>
    </lineage>
</organism>
<keyword evidence="5 10" id="KW-0808">Transferase</keyword>
<dbReference type="EC" id="2.6.1.36" evidence="3"/>
<dbReference type="PANTHER" id="PTHR43206:SF2">
    <property type="entry name" value="4-AMINOBUTYRATE AMINOTRANSFERASE GABT"/>
    <property type="match status" value="1"/>
</dbReference>
<dbReference type="CDD" id="cd00610">
    <property type="entry name" value="OAT_like"/>
    <property type="match status" value="1"/>
</dbReference>
<evidence type="ECO:0000256" key="3">
    <source>
        <dbReference type="ARBA" id="ARBA00013071"/>
    </source>
</evidence>
<evidence type="ECO:0000256" key="7">
    <source>
        <dbReference type="ARBA" id="ARBA00030921"/>
    </source>
</evidence>
<comment type="similarity">
    <text evidence="2 9">Belongs to the class-III pyridoxal-phosphate-dependent aminotransferase family.</text>
</comment>
<dbReference type="SUPFAM" id="SSF53383">
    <property type="entry name" value="PLP-dependent transferases"/>
    <property type="match status" value="1"/>
</dbReference>
<dbReference type="InterPro" id="IPR005814">
    <property type="entry name" value="Aminotrans_3"/>
</dbReference>
<accession>A0A499UTX4</accession>
<dbReference type="InterPro" id="IPR017657">
    <property type="entry name" value="L-lysine_6-transaminase"/>
</dbReference>
<keyword evidence="4 10" id="KW-0032">Aminotransferase</keyword>
<dbReference type="NCBIfam" id="TIGR03251">
    <property type="entry name" value="LAT_fam"/>
    <property type="match status" value="1"/>
</dbReference>
<evidence type="ECO:0000256" key="4">
    <source>
        <dbReference type="ARBA" id="ARBA00022576"/>
    </source>
</evidence>
<dbReference type="Proteomes" id="UP000463951">
    <property type="component" value="Chromosome"/>
</dbReference>
<evidence type="ECO:0000256" key="8">
    <source>
        <dbReference type="ARBA" id="ARBA00050040"/>
    </source>
</evidence>
<proteinExistence type="inferred from homology"/>
<evidence type="ECO:0000256" key="2">
    <source>
        <dbReference type="ARBA" id="ARBA00008954"/>
    </source>
</evidence>
<name>A0A499UTX4_9ACTN</name>
<dbReference type="GO" id="GO:0045484">
    <property type="term" value="F:L-lysine 6-transaminase activity"/>
    <property type="evidence" value="ECO:0007669"/>
    <property type="project" value="UniProtKB-EC"/>
</dbReference>
<keyword evidence="6 9" id="KW-0663">Pyridoxal phosphate</keyword>
<evidence type="ECO:0000256" key="5">
    <source>
        <dbReference type="ARBA" id="ARBA00022679"/>
    </source>
</evidence>
<dbReference type="Gene3D" id="3.40.640.10">
    <property type="entry name" value="Type I PLP-dependent aspartate aminotransferase-like (Major domain)"/>
    <property type="match status" value="1"/>
</dbReference>
<dbReference type="InterPro" id="IPR015421">
    <property type="entry name" value="PyrdxlP-dep_Trfase_major"/>
</dbReference>
<dbReference type="Gene3D" id="3.90.1150.10">
    <property type="entry name" value="Aspartate Aminotransferase, domain 1"/>
    <property type="match status" value="1"/>
</dbReference>
<reference evidence="10 11" key="1">
    <citation type="journal article" date="2020" name="Int. J. Syst. Evol. Microbiol.">
        <title>Reclassification of Streptomyces castelarensis and Streptomyces sporoclivatus as later heterotypic synonyms of Streptomyces antimycoticus.</title>
        <authorList>
            <person name="Komaki H."/>
            <person name="Tamura T."/>
        </authorList>
    </citation>
    <scope>NUCLEOTIDE SEQUENCE [LARGE SCALE GENOMIC DNA]</scope>
    <source>
        <strain evidence="10 11">NBRC 100767</strain>
    </source>
</reference>
<evidence type="ECO:0000256" key="6">
    <source>
        <dbReference type="ARBA" id="ARBA00022898"/>
    </source>
</evidence>
<evidence type="ECO:0000256" key="1">
    <source>
        <dbReference type="ARBA" id="ARBA00001933"/>
    </source>
</evidence>
<dbReference type="Pfam" id="PF00202">
    <property type="entry name" value="Aminotran_3"/>
    <property type="match status" value="1"/>
</dbReference>
<evidence type="ECO:0000256" key="9">
    <source>
        <dbReference type="RuleBase" id="RU003560"/>
    </source>
</evidence>
<protein>
    <recommendedName>
        <fullName evidence="8">L-lysine-epsilon aminotransferase</fullName>
        <ecNumber evidence="3">2.6.1.36</ecNumber>
    </recommendedName>
    <alternativeName>
        <fullName evidence="7">Lysine 6-aminotransferase</fullName>
    </alternativeName>
</protein>
<dbReference type="GO" id="GO:0030170">
    <property type="term" value="F:pyridoxal phosphate binding"/>
    <property type="evidence" value="ECO:0007669"/>
    <property type="project" value="InterPro"/>
</dbReference>
<evidence type="ECO:0000313" key="11">
    <source>
        <dbReference type="Proteomes" id="UP000463951"/>
    </source>
</evidence>
<comment type="cofactor">
    <cofactor evidence="1">
        <name>pyridoxal 5'-phosphate</name>
        <dbReference type="ChEBI" id="CHEBI:597326"/>
    </cofactor>
</comment>
<dbReference type="PANTHER" id="PTHR43206">
    <property type="entry name" value="AMINOTRANSFERASE"/>
    <property type="match status" value="1"/>
</dbReference>
<dbReference type="InterPro" id="IPR015424">
    <property type="entry name" value="PyrdxlP-dep_Trfase"/>
</dbReference>
<dbReference type="EMBL" id="AP019620">
    <property type="protein sequence ID" value="BBJ37317.1"/>
    <property type="molecule type" value="Genomic_DNA"/>
</dbReference>
<evidence type="ECO:0000313" key="10">
    <source>
        <dbReference type="EMBL" id="BBJ37317.1"/>
    </source>
</evidence>
<dbReference type="InterPro" id="IPR015422">
    <property type="entry name" value="PyrdxlP-dep_Trfase_small"/>
</dbReference>
<dbReference type="AlphaFoldDB" id="A0A499UTX4"/>
<sequence>MTPRSVPPQAALDTLRRHVRLDGFDLVLDLGRSSGSTLVDARDGAEYLDLMTFSGSLPLGMNHPDMAQDARFMADLAQAALHKVTNPDIYTAEYARFVDTFTQVLGDPALPHLFFIDGGALAVENALKTAFDWKARRTGATSGDGLSALHLEGAFHGRSGYTLSLTNAGDRAVTDLYPALRWPRIPTPGLRFPLEEHAGQVRDAEAEALRAARRHFAEHPGRIACFIAEPVQGAGGDVHLSSGFLYAMQELCREHDALFVLDEVQTGCGMSGSAWCYQRLGLEPDVVAFGKKTQVCGIMAGRRVDGVPENALAVSSRLGSTWGGNLVDMVRATRILEIVEDQSLIVEADRKGAGLLARLRAVAAAHPEHVSNVRGRGLICAFDMPDGPTRDEVLSRLRTEERVLLLPGGERGIRFRPSLAVSRDDLERGAEAIDRTLAKVEEHRC</sequence>
<dbReference type="PIRSF" id="PIRSF000521">
    <property type="entry name" value="Transaminase_4ab_Lys_Orn"/>
    <property type="match status" value="1"/>
</dbReference>
<dbReference type="GO" id="GO:0009450">
    <property type="term" value="P:gamma-aminobutyric acid catabolic process"/>
    <property type="evidence" value="ECO:0007669"/>
    <property type="project" value="TreeGrafter"/>
</dbReference>
<dbReference type="GO" id="GO:0017000">
    <property type="term" value="P:antibiotic biosynthetic process"/>
    <property type="evidence" value="ECO:0007669"/>
    <property type="project" value="InterPro"/>
</dbReference>